<evidence type="ECO:0000256" key="2">
    <source>
        <dbReference type="ARBA" id="ARBA00006337"/>
    </source>
</evidence>
<dbReference type="InterPro" id="IPR016169">
    <property type="entry name" value="FAD-bd_PCMH_sub2"/>
</dbReference>
<dbReference type="Gene3D" id="3.10.580.10">
    <property type="entry name" value="CBS-domain"/>
    <property type="match status" value="1"/>
</dbReference>
<sequence length="458" mass="49952">MSIWVSILLVLLFVIIGGVFAATEMALVSLRESQIKKMERGTTPARTVAGLARDSGLFLSAVQIGVTFAGFFSSAFGASTIAPQIAPWFEGLGMSGSAASMTALVLMTLVVSYFSLVLGELVPKRIAMQKAEGFALVVGPPLNIFAKLMRPVIWIVNSSSNLILRLLGFDPDLRTEQMSTEEVKDIVSSHEGFGANERKVLEDVFDSGDRLVGEVMRHRSDMKAFESHSTVDEVVAELQSLPYSRYPVYDDSVDDVVGFVHVRDVLGAAAADRHDVTLDELKRPIAQFPGSIRLPRALQHMRANGHHIAIVVDEYGGTDGMVTLEDLLEELVGEIWDEYDREEHSAAMALHESRSMDAAMNIEDFADATGIHLPEGPYETVAGWMLTQLGRLGRKDDVIPIPAELTSDPEDAVNPEHSSDVLYQLEIVEVSGNRIVLVELRKTTVGANLETGGSTRAE</sequence>
<evidence type="ECO:0000259" key="12">
    <source>
        <dbReference type="PROSITE" id="PS51371"/>
    </source>
</evidence>
<dbReference type="EMBL" id="JAVDXZ010000001">
    <property type="protein sequence ID" value="MDR7328998.1"/>
    <property type="molecule type" value="Genomic_DNA"/>
</dbReference>
<keyword evidence="5" id="KW-0677">Repeat</keyword>
<keyword evidence="7 9" id="KW-0129">CBS domain</keyword>
<dbReference type="InterPro" id="IPR036318">
    <property type="entry name" value="FAD-bd_PCMH-like_sf"/>
</dbReference>
<feature type="transmembrane region" description="Helical" evidence="11">
    <location>
        <begin position="56"/>
        <end position="78"/>
    </location>
</feature>
<dbReference type="CDD" id="cd04590">
    <property type="entry name" value="CBS_pair_CorC_HlyC_assoc"/>
    <property type="match status" value="1"/>
</dbReference>
<dbReference type="InterPro" id="IPR000644">
    <property type="entry name" value="CBS_dom"/>
</dbReference>
<evidence type="ECO:0000259" key="13">
    <source>
        <dbReference type="PROSITE" id="PS51846"/>
    </source>
</evidence>
<comment type="similarity">
    <text evidence="2">Belongs to the UPF0053 family.</text>
</comment>
<dbReference type="PROSITE" id="PS51371">
    <property type="entry name" value="CBS"/>
    <property type="match status" value="2"/>
</dbReference>
<protein>
    <submittedName>
        <fullName evidence="14">Hemolysin</fullName>
    </submittedName>
</protein>
<dbReference type="InterPro" id="IPR005170">
    <property type="entry name" value="Transptr-assoc_dom"/>
</dbReference>
<keyword evidence="6 10" id="KW-1133">Transmembrane helix</keyword>
<dbReference type="Pfam" id="PF03471">
    <property type="entry name" value="CorC_HlyC"/>
    <property type="match status" value="1"/>
</dbReference>
<evidence type="ECO:0000256" key="3">
    <source>
        <dbReference type="ARBA" id="ARBA00022475"/>
    </source>
</evidence>
<dbReference type="PANTHER" id="PTHR43099">
    <property type="entry name" value="UPF0053 PROTEIN YRKA"/>
    <property type="match status" value="1"/>
</dbReference>
<feature type="domain" description="CBS" evidence="12">
    <location>
        <begin position="216"/>
        <end position="276"/>
    </location>
</feature>
<evidence type="ECO:0000256" key="9">
    <source>
        <dbReference type="PROSITE-ProRule" id="PRU00703"/>
    </source>
</evidence>
<dbReference type="Pfam" id="PF01595">
    <property type="entry name" value="CNNM"/>
    <property type="match status" value="1"/>
</dbReference>
<dbReference type="SMART" id="SM01091">
    <property type="entry name" value="CorC_HlyC"/>
    <property type="match status" value="1"/>
</dbReference>
<reference evidence="14" key="1">
    <citation type="submission" date="2023-07" db="EMBL/GenBank/DDBJ databases">
        <title>Sequencing the genomes of 1000 actinobacteria strains.</title>
        <authorList>
            <person name="Klenk H.-P."/>
        </authorList>
    </citation>
    <scope>NUCLEOTIDE SEQUENCE</scope>
    <source>
        <strain evidence="14">DSM 107476</strain>
    </source>
</reference>
<feature type="domain" description="CNNM transmembrane" evidence="13">
    <location>
        <begin position="1"/>
        <end position="202"/>
    </location>
</feature>
<dbReference type="SUPFAM" id="SSF54631">
    <property type="entry name" value="CBS-domain pair"/>
    <property type="match status" value="1"/>
</dbReference>
<evidence type="ECO:0000256" key="1">
    <source>
        <dbReference type="ARBA" id="ARBA00004651"/>
    </source>
</evidence>
<evidence type="ECO:0000256" key="8">
    <source>
        <dbReference type="ARBA" id="ARBA00023136"/>
    </source>
</evidence>
<evidence type="ECO:0000256" key="5">
    <source>
        <dbReference type="ARBA" id="ARBA00022737"/>
    </source>
</evidence>
<evidence type="ECO:0000256" key="6">
    <source>
        <dbReference type="ARBA" id="ARBA00022989"/>
    </source>
</evidence>
<gene>
    <name evidence="14" type="ORF">J2S39_000674</name>
</gene>
<name>A0ABU1ZYN8_9CORY</name>
<evidence type="ECO:0000256" key="4">
    <source>
        <dbReference type="ARBA" id="ARBA00022692"/>
    </source>
</evidence>
<keyword evidence="4 10" id="KW-0812">Transmembrane</keyword>
<comment type="caution">
    <text evidence="14">The sequence shown here is derived from an EMBL/GenBank/DDBJ whole genome shotgun (WGS) entry which is preliminary data.</text>
</comment>
<dbReference type="SMART" id="SM00116">
    <property type="entry name" value="CBS"/>
    <property type="match status" value="2"/>
</dbReference>
<evidence type="ECO:0000256" key="7">
    <source>
        <dbReference type="ARBA" id="ARBA00023122"/>
    </source>
</evidence>
<dbReference type="RefSeq" id="WP_290197980.1">
    <property type="nucleotide sequence ID" value="NZ_CP047654.1"/>
</dbReference>
<dbReference type="InterPro" id="IPR002550">
    <property type="entry name" value="CNNM"/>
</dbReference>
<evidence type="ECO:0000256" key="10">
    <source>
        <dbReference type="PROSITE-ProRule" id="PRU01193"/>
    </source>
</evidence>
<dbReference type="PROSITE" id="PS51846">
    <property type="entry name" value="CNNM"/>
    <property type="match status" value="1"/>
</dbReference>
<evidence type="ECO:0000256" key="11">
    <source>
        <dbReference type="SAM" id="Phobius"/>
    </source>
</evidence>
<dbReference type="Pfam" id="PF00571">
    <property type="entry name" value="CBS"/>
    <property type="match status" value="2"/>
</dbReference>
<keyword evidence="3" id="KW-1003">Cell membrane</keyword>
<keyword evidence="15" id="KW-1185">Reference proteome</keyword>
<feature type="transmembrane region" description="Helical" evidence="11">
    <location>
        <begin position="98"/>
        <end position="122"/>
    </location>
</feature>
<feature type="transmembrane region" description="Helical" evidence="11">
    <location>
        <begin position="134"/>
        <end position="156"/>
    </location>
</feature>
<dbReference type="PANTHER" id="PTHR43099:SF5">
    <property type="entry name" value="HLYC_CORC FAMILY TRANSPORTER"/>
    <property type="match status" value="1"/>
</dbReference>
<dbReference type="SUPFAM" id="SSF56176">
    <property type="entry name" value="FAD-binding/transporter-associated domain-like"/>
    <property type="match status" value="1"/>
</dbReference>
<accession>A0ABU1ZYN8</accession>
<evidence type="ECO:0000313" key="14">
    <source>
        <dbReference type="EMBL" id="MDR7328998.1"/>
    </source>
</evidence>
<dbReference type="Proteomes" id="UP001180840">
    <property type="component" value="Unassembled WGS sequence"/>
</dbReference>
<comment type="subcellular location">
    <subcellularLocation>
        <location evidence="1">Cell membrane</location>
        <topology evidence="1">Multi-pass membrane protein</topology>
    </subcellularLocation>
</comment>
<organism evidence="14 15">
    <name type="scientific">Corynebacterium guangdongense</name>
    <dbReference type="NCBI Taxonomy" id="1783348"/>
    <lineage>
        <taxon>Bacteria</taxon>
        <taxon>Bacillati</taxon>
        <taxon>Actinomycetota</taxon>
        <taxon>Actinomycetes</taxon>
        <taxon>Mycobacteriales</taxon>
        <taxon>Corynebacteriaceae</taxon>
        <taxon>Corynebacterium</taxon>
    </lineage>
</organism>
<feature type="domain" description="CBS" evidence="12">
    <location>
        <begin position="281"/>
        <end position="338"/>
    </location>
</feature>
<keyword evidence="8 10" id="KW-0472">Membrane</keyword>
<dbReference type="InterPro" id="IPR044751">
    <property type="entry name" value="Ion_transp-like_CBS"/>
</dbReference>
<evidence type="ECO:0000313" key="15">
    <source>
        <dbReference type="Proteomes" id="UP001180840"/>
    </source>
</evidence>
<dbReference type="Gene3D" id="3.30.465.10">
    <property type="match status" value="1"/>
</dbReference>
<dbReference type="InterPro" id="IPR046342">
    <property type="entry name" value="CBS_dom_sf"/>
</dbReference>
<dbReference type="InterPro" id="IPR051676">
    <property type="entry name" value="UPF0053_domain"/>
</dbReference>
<proteinExistence type="inferred from homology"/>
<feature type="transmembrane region" description="Helical" evidence="11">
    <location>
        <begin position="6"/>
        <end position="30"/>
    </location>
</feature>